<keyword evidence="2" id="KW-0238">DNA-binding</keyword>
<protein>
    <submittedName>
        <fullName evidence="5">HTH-type transcriptional regulator Ptr2</fullName>
    </submittedName>
</protein>
<dbReference type="InterPro" id="IPR036388">
    <property type="entry name" value="WH-like_DNA-bd_sf"/>
</dbReference>
<dbReference type="PANTHER" id="PTHR30154">
    <property type="entry name" value="LEUCINE-RESPONSIVE REGULATORY PROTEIN"/>
    <property type="match status" value="1"/>
</dbReference>
<dbReference type="GO" id="GO:0043565">
    <property type="term" value="F:sequence-specific DNA binding"/>
    <property type="evidence" value="ECO:0007669"/>
    <property type="project" value="InterPro"/>
</dbReference>
<dbReference type="GO" id="GO:0043200">
    <property type="term" value="P:response to amino acid"/>
    <property type="evidence" value="ECO:0007669"/>
    <property type="project" value="TreeGrafter"/>
</dbReference>
<dbReference type="InterPro" id="IPR019888">
    <property type="entry name" value="Tscrpt_reg_AsnC-like"/>
</dbReference>
<evidence type="ECO:0000256" key="3">
    <source>
        <dbReference type="ARBA" id="ARBA00023163"/>
    </source>
</evidence>
<dbReference type="Gene3D" id="3.30.70.920">
    <property type="match status" value="1"/>
</dbReference>
<dbReference type="Pfam" id="PF13412">
    <property type="entry name" value="HTH_24"/>
    <property type="match status" value="1"/>
</dbReference>
<dbReference type="SMART" id="SM00344">
    <property type="entry name" value="HTH_ASNC"/>
    <property type="match status" value="1"/>
</dbReference>
<dbReference type="SUPFAM" id="SSF46785">
    <property type="entry name" value="Winged helix' DNA-binding domain"/>
    <property type="match status" value="1"/>
</dbReference>
<evidence type="ECO:0000313" key="6">
    <source>
        <dbReference type="Proteomes" id="UP000789941"/>
    </source>
</evidence>
<dbReference type="Gene3D" id="1.10.10.10">
    <property type="entry name" value="Winged helix-like DNA-binding domain superfamily/Winged helix DNA-binding domain"/>
    <property type="match status" value="1"/>
</dbReference>
<proteinExistence type="predicted"/>
<dbReference type="InterPro" id="IPR011008">
    <property type="entry name" value="Dimeric_a/b-barrel"/>
</dbReference>
<dbReference type="PANTHER" id="PTHR30154:SF34">
    <property type="entry name" value="TRANSCRIPTIONAL REGULATOR AZLB"/>
    <property type="match status" value="1"/>
</dbReference>
<organism evidence="5 6">
    <name type="scientific">Candidatus Bilamarchaeum dharawalense</name>
    <dbReference type="NCBI Taxonomy" id="2885759"/>
    <lineage>
        <taxon>Archaea</taxon>
        <taxon>Candidatus Micrarchaeota</taxon>
        <taxon>Candidatus Micrarchaeia</taxon>
        <taxon>Candidatus Anstonellales</taxon>
        <taxon>Candidatus Bilamarchaeaceae</taxon>
        <taxon>Candidatus Bilamarchaeum</taxon>
    </lineage>
</organism>
<keyword evidence="1" id="KW-0805">Transcription regulation</keyword>
<dbReference type="InterPro" id="IPR000485">
    <property type="entry name" value="AsnC-type_HTH_dom"/>
</dbReference>
<name>A0A5E4LST2_9ARCH</name>
<sequence>MLDSSDLKIIHLMLSNSRITLSEIAKVLHISQPAVQKRIQRLKSIGVITGSTILLNQSKIGWKHAFVVVNADRDKYQSVIASVRKLPMITAVYQTTGPYAIAIEIVGPAGVVNGVITHIEKIKGVRDYCPISFIEKVV</sequence>
<evidence type="ECO:0000256" key="2">
    <source>
        <dbReference type="ARBA" id="ARBA00023125"/>
    </source>
</evidence>
<feature type="domain" description="HTH asnC-type" evidence="4">
    <location>
        <begin position="2"/>
        <end position="63"/>
    </location>
</feature>
<dbReference type="EMBL" id="CABMJJ010000005">
    <property type="protein sequence ID" value="VVC03072.1"/>
    <property type="molecule type" value="Genomic_DNA"/>
</dbReference>
<evidence type="ECO:0000256" key="1">
    <source>
        <dbReference type="ARBA" id="ARBA00023015"/>
    </source>
</evidence>
<dbReference type="GO" id="GO:0005829">
    <property type="term" value="C:cytosol"/>
    <property type="evidence" value="ECO:0007669"/>
    <property type="project" value="TreeGrafter"/>
</dbReference>
<dbReference type="CDD" id="cd00090">
    <property type="entry name" value="HTH_ARSR"/>
    <property type="match status" value="1"/>
</dbReference>
<dbReference type="PROSITE" id="PS50956">
    <property type="entry name" value="HTH_ASNC_2"/>
    <property type="match status" value="1"/>
</dbReference>
<dbReference type="PRINTS" id="PR00033">
    <property type="entry name" value="HTHASNC"/>
</dbReference>
<dbReference type="SUPFAM" id="SSF54909">
    <property type="entry name" value="Dimeric alpha+beta barrel"/>
    <property type="match status" value="1"/>
</dbReference>
<dbReference type="AlphaFoldDB" id="A0A5E4LST2"/>
<dbReference type="InterPro" id="IPR011991">
    <property type="entry name" value="ArsR-like_HTH"/>
</dbReference>
<accession>A0A5E4LST2</accession>
<dbReference type="InterPro" id="IPR036390">
    <property type="entry name" value="WH_DNA-bd_sf"/>
</dbReference>
<comment type="caution">
    <text evidence="5">The sequence shown here is derived from an EMBL/GenBank/DDBJ whole genome shotgun (WGS) entry which is preliminary data.</text>
</comment>
<evidence type="ECO:0000313" key="5">
    <source>
        <dbReference type="EMBL" id="VVC03072.1"/>
    </source>
</evidence>
<gene>
    <name evidence="5" type="primary">ptr2_1</name>
    <name evidence="5" type="ORF">LFW2832_00173</name>
</gene>
<keyword evidence="3" id="KW-0804">Transcription</keyword>
<reference evidence="5 6" key="1">
    <citation type="submission" date="2019-08" db="EMBL/GenBank/DDBJ databases">
        <authorList>
            <person name="Vazquez-Campos X."/>
        </authorList>
    </citation>
    <scope>NUCLEOTIDE SEQUENCE [LARGE SCALE GENOMIC DNA]</scope>
    <source>
        <strain evidence="5">LFW-283_2</strain>
    </source>
</reference>
<evidence type="ECO:0000259" key="4">
    <source>
        <dbReference type="PROSITE" id="PS50956"/>
    </source>
</evidence>
<dbReference type="Proteomes" id="UP000789941">
    <property type="component" value="Unassembled WGS sequence"/>
</dbReference>